<dbReference type="Pfam" id="PF00072">
    <property type="entry name" value="Response_reg"/>
    <property type="match status" value="1"/>
</dbReference>
<dbReference type="SMART" id="SM00448">
    <property type="entry name" value="REC"/>
    <property type="match status" value="1"/>
</dbReference>
<dbReference type="InterPro" id="IPR001932">
    <property type="entry name" value="PPM-type_phosphatase-like_dom"/>
</dbReference>
<dbReference type="Gene3D" id="3.60.40.10">
    <property type="entry name" value="PPM-type phosphatase domain"/>
    <property type="match status" value="1"/>
</dbReference>
<evidence type="ECO:0000313" key="4">
    <source>
        <dbReference type="EMBL" id="MEV8467964.1"/>
    </source>
</evidence>
<protein>
    <submittedName>
        <fullName evidence="4">Fused response regulator/phosphatase</fullName>
    </submittedName>
</protein>
<dbReference type="Pfam" id="PF07228">
    <property type="entry name" value="SpoIIE"/>
    <property type="match status" value="1"/>
</dbReference>
<reference evidence="4 5" key="1">
    <citation type="submission" date="2024-07" db="EMBL/GenBank/DDBJ databases">
        <authorList>
            <person name="Kang M."/>
        </authorList>
    </citation>
    <scope>NUCLEOTIDE SEQUENCE [LARGE SCALE GENOMIC DNA]</scope>
    <source>
        <strain evidence="4 5">DFM31</strain>
    </source>
</reference>
<feature type="modified residue" description="4-aspartylphosphate" evidence="2">
    <location>
        <position position="70"/>
    </location>
</feature>
<dbReference type="InterPro" id="IPR001789">
    <property type="entry name" value="Sig_transdc_resp-reg_receiver"/>
</dbReference>
<dbReference type="PANTHER" id="PTHR43156:SF2">
    <property type="entry name" value="STAGE II SPORULATION PROTEIN E"/>
    <property type="match status" value="1"/>
</dbReference>
<keyword evidence="5" id="KW-1185">Reference proteome</keyword>
<evidence type="ECO:0000256" key="1">
    <source>
        <dbReference type="ARBA" id="ARBA00022801"/>
    </source>
</evidence>
<proteinExistence type="predicted"/>
<accession>A0ABV3L8S0</accession>
<keyword evidence="1" id="KW-0378">Hydrolase</keyword>
<organism evidence="4 5">
    <name type="scientific">Meridianimarinicoccus marinus</name>
    <dbReference type="NCBI Taxonomy" id="3231483"/>
    <lineage>
        <taxon>Bacteria</taxon>
        <taxon>Pseudomonadati</taxon>
        <taxon>Pseudomonadota</taxon>
        <taxon>Alphaproteobacteria</taxon>
        <taxon>Rhodobacterales</taxon>
        <taxon>Paracoccaceae</taxon>
        <taxon>Meridianimarinicoccus</taxon>
    </lineage>
</organism>
<evidence type="ECO:0000259" key="3">
    <source>
        <dbReference type="PROSITE" id="PS50110"/>
    </source>
</evidence>
<dbReference type="PROSITE" id="PS50110">
    <property type="entry name" value="RESPONSE_REGULATORY"/>
    <property type="match status" value="1"/>
</dbReference>
<dbReference type="InterPro" id="IPR036457">
    <property type="entry name" value="PPM-type-like_dom_sf"/>
</dbReference>
<dbReference type="Proteomes" id="UP001553161">
    <property type="component" value="Unassembled WGS sequence"/>
</dbReference>
<comment type="caution">
    <text evidence="4">The sequence shown here is derived from an EMBL/GenBank/DDBJ whole genome shotgun (WGS) entry which is preliminary data.</text>
</comment>
<evidence type="ECO:0000313" key="5">
    <source>
        <dbReference type="Proteomes" id="UP001553161"/>
    </source>
</evidence>
<dbReference type="InterPro" id="IPR052016">
    <property type="entry name" value="Bact_Sigma-Reg"/>
</dbReference>
<keyword evidence="2" id="KW-0597">Phosphoprotein</keyword>
<dbReference type="SMART" id="SM00331">
    <property type="entry name" value="PP2C_SIG"/>
    <property type="match status" value="1"/>
</dbReference>
<gene>
    <name evidence="4" type="ORF">AB0T83_14400</name>
</gene>
<dbReference type="InterPro" id="IPR011006">
    <property type="entry name" value="CheY-like_superfamily"/>
</dbReference>
<evidence type="ECO:0000256" key="2">
    <source>
        <dbReference type="PROSITE-ProRule" id="PRU00169"/>
    </source>
</evidence>
<name>A0ABV3L8S0_9RHOB</name>
<sequence>MTRHETTPFLGAGTDAGARPRILIVDDSPAQRMLMAAQLRRFGFDVLEADCAERALEVCRSQEIRLILSDWVMPGMCGPELCHRVKSDPDLSYAYFILLTSKSERADIAHGLDRGADDFLTKPVNGDELRARLKAGMRVIAMQHELSEKNRLIGQTLSELQGLYGKIEEDLLEAQKLQEALVRERFRDFGTGQVSLLLRSSGHVGGDLVGFFRASASQVGLYSIDVSGHGISSALMTARLAGHLNTASPRQNIALSHTAGDFYRVLPPDEVVRRFNELMSTVISTDLYFTIAYAIVDLDSGMVDFCQAGHPHPVVQRVDGAVELHGQGGLPVGLIEEADYAPVRLKLCPGDRLLLASDGITECPGRSGGQLEDAGFQDMLAARKALAGPALLDGLVTDLESFSGVSEFPDDVSVAMFEFRGAEPGR</sequence>
<dbReference type="PANTHER" id="PTHR43156">
    <property type="entry name" value="STAGE II SPORULATION PROTEIN E-RELATED"/>
    <property type="match status" value="1"/>
</dbReference>
<dbReference type="RefSeq" id="WP_366193886.1">
    <property type="nucleotide sequence ID" value="NZ_JBFBVU010000020.1"/>
</dbReference>
<dbReference type="Gene3D" id="3.40.50.2300">
    <property type="match status" value="1"/>
</dbReference>
<feature type="domain" description="Response regulatory" evidence="3">
    <location>
        <begin position="21"/>
        <end position="137"/>
    </location>
</feature>
<dbReference type="EMBL" id="JBFBVU010000020">
    <property type="protein sequence ID" value="MEV8467964.1"/>
    <property type="molecule type" value="Genomic_DNA"/>
</dbReference>
<dbReference type="SUPFAM" id="SSF52172">
    <property type="entry name" value="CheY-like"/>
    <property type="match status" value="1"/>
</dbReference>